<dbReference type="SUPFAM" id="SSF54534">
    <property type="entry name" value="FKBP-like"/>
    <property type="match status" value="1"/>
</dbReference>
<dbReference type="PROSITE" id="PS00830">
    <property type="entry name" value="GREAB_2"/>
    <property type="match status" value="1"/>
</dbReference>
<proteinExistence type="predicted"/>
<dbReference type="GO" id="GO:0006354">
    <property type="term" value="P:DNA-templated transcription elongation"/>
    <property type="evidence" value="ECO:0007669"/>
    <property type="project" value="TreeGrafter"/>
</dbReference>
<reference evidence="2 3" key="1">
    <citation type="journal article" date="2016" name="Nat. Commun.">
        <title>Thousands of microbial genomes shed light on interconnected biogeochemical processes in an aquifer system.</title>
        <authorList>
            <person name="Anantharaman K."/>
            <person name="Brown C.T."/>
            <person name="Hug L.A."/>
            <person name="Sharon I."/>
            <person name="Castelle C.J."/>
            <person name="Probst A.J."/>
            <person name="Thomas B.C."/>
            <person name="Singh A."/>
            <person name="Wilkins M.J."/>
            <person name="Karaoz U."/>
            <person name="Brodie E.L."/>
            <person name="Williams K.H."/>
            <person name="Hubbard S.S."/>
            <person name="Banfield J.F."/>
        </authorList>
    </citation>
    <scope>NUCLEOTIDE SEQUENCE [LARGE SCALE GENOMIC DNA]</scope>
</reference>
<dbReference type="AlphaFoldDB" id="A0A1G2RJU7"/>
<dbReference type="Pfam" id="PF01272">
    <property type="entry name" value="GreA_GreB"/>
    <property type="match status" value="1"/>
</dbReference>
<protein>
    <recommendedName>
        <fullName evidence="1">Transcription elongation factor GreA/GreB C-terminal domain-containing protein</fullName>
    </recommendedName>
</protein>
<dbReference type="EMBL" id="MHUG01000016">
    <property type="protein sequence ID" value="OHA73047.1"/>
    <property type="molecule type" value="Genomic_DNA"/>
</dbReference>
<evidence type="ECO:0000313" key="3">
    <source>
        <dbReference type="Proteomes" id="UP000176917"/>
    </source>
</evidence>
<comment type="caution">
    <text evidence="2">The sequence shown here is derived from an EMBL/GenBank/DDBJ whole genome shotgun (WGS) entry which is preliminary data.</text>
</comment>
<dbReference type="InterPro" id="IPR018151">
    <property type="entry name" value="TF_GreA/GreB_CS"/>
</dbReference>
<evidence type="ECO:0000259" key="1">
    <source>
        <dbReference type="Pfam" id="PF01272"/>
    </source>
</evidence>
<dbReference type="Gene3D" id="1.10.287.180">
    <property type="entry name" value="Transcription elongation factor, GreA/GreB, N-terminal domain"/>
    <property type="match status" value="1"/>
</dbReference>
<dbReference type="PANTHER" id="PTHR30437:SF4">
    <property type="entry name" value="TRANSCRIPTION ELONGATION FACTOR GREA"/>
    <property type="match status" value="1"/>
</dbReference>
<feature type="domain" description="Transcription elongation factor GreA/GreB C-terminal" evidence="1">
    <location>
        <begin position="84"/>
        <end position="155"/>
    </location>
</feature>
<dbReference type="PIRSF" id="PIRSF006092">
    <property type="entry name" value="GreA_GreB"/>
    <property type="match status" value="1"/>
</dbReference>
<gene>
    <name evidence="2" type="ORF">A3B24_01380</name>
</gene>
<sequence length="157" mass="17644">MPETKFHLTKQGLKRIKEEYERLLGFRDMKAKSEVPSIWHSEDVNPEYLAYQEDLTLLEARIVEYESIIKNAELITTPPKGKRNIVFLGARVTVAVDNGPIDEYEIVGTLEANPSLGKISIESPVGRALLGLKVGDEIAVSSPKKTIFCVKKVRYTL</sequence>
<dbReference type="PANTHER" id="PTHR30437">
    <property type="entry name" value="TRANSCRIPTION ELONGATION FACTOR GREA"/>
    <property type="match status" value="1"/>
</dbReference>
<dbReference type="InterPro" id="IPR036805">
    <property type="entry name" value="Tscrpt_elong_fac_GreA/B_N_sf"/>
</dbReference>
<dbReference type="GO" id="GO:0032784">
    <property type="term" value="P:regulation of DNA-templated transcription elongation"/>
    <property type="evidence" value="ECO:0007669"/>
    <property type="project" value="InterPro"/>
</dbReference>
<organism evidence="2 3">
    <name type="scientific">Candidatus Wildermuthbacteria bacterium RIFCSPLOWO2_01_FULL_48_16</name>
    <dbReference type="NCBI Taxonomy" id="1802461"/>
    <lineage>
        <taxon>Bacteria</taxon>
        <taxon>Candidatus Wildermuthiibacteriota</taxon>
    </lineage>
</organism>
<dbReference type="Proteomes" id="UP000176917">
    <property type="component" value="Unassembled WGS sequence"/>
</dbReference>
<dbReference type="InterPro" id="IPR023459">
    <property type="entry name" value="Tscrpt_elong_fac_GreA/B_fam"/>
</dbReference>
<name>A0A1G2RJU7_9BACT</name>
<dbReference type="SUPFAM" id="SSF46557">
    <property type="entry name" value="GreA transcript cleavage protein, N-terminal domain"/>
    <property type="match status" value="1"/>
</dbReference>
<dbReference type="Gene3D" id="3.10.50.30">
    <property type="entry name" value="Transcription elongation factor, GreA/GreB, C-terminal domain"/>
    <property type="match status" value="1"/>
</dbReference>
<evidence type="ECO:0000313" key="2">
    <source>
        <dbReference type="EMBL" id="OHA73047.1"/>
    </source>
</evidence>
<dbReference type="STRING" id="1802461.A3B24_01380"/>
<dbReference type="InterPro" id="IPR036953">
    <property type="entry name" value="GreA/GreB_C_sf"/>
</dbReference>
<dbReference type="GO" id="GO:0070063">
    <property type="term" value="F:RNA polymerase binding"/>
    <property type="evidence" value="ECO:0007669"/>
    <property type="project" value="InterPro"/>
</dbReference>
<dbReference type="InterPro" id="IPR001437">
    <property type="entry name" value="Tscrpt_elong_fac_GreA/B_C"/>
</dbReference>
<dbReference type="GO" id="GO:0003677">
    <property type="term" value="F:DNA binding"/>
    <property type="evidence" value="ECO:0007669"/>
    <property type="project" value="InterPro"/>
</dbReference>
<accession>A0A1G2RJU7</accession>